<dbReference type="OrthoDB" id="2132310at2759"/>
<evidence type="ECO:0000313" key="11">
    <source>
        <dbReference type="EMBL" id="TPX41582.1"/>
    </source>
</evidence>
<dbReference type="EMBL" id="QEAM01000490">
    <property type="protein sequence ID" value="TPX39378.1"/>
    <property type="molecule type" value="Genomic_DNA"/>
</dbReference>
<evidence type="ECO:0000256" key="4">
    <source>
        <dbReference type="ARBA" id="ARBA00023015"/>
    </source>
</evidence>
<dbReference type="GO" id="GO:0006357">
    <property type="term" value="P:regulation of transcription by RNA polymerase II"/>
    <property type="evidence" value="ECO:0007669"/>
    <property type="project" value="InterPro"/>
</dbReference>
<evidence type="ECO:0000313" key="13">
    <source>
        <dbReference type="Proteomes" id="UP000320475"/>
    </source>
</evidence>
<feature type="compositionally biased region" description="Polar residues" evidence="8">
    <location>
        <begin position="137"/>
        <end position="148"/>
    </location>
</feature>
<reference evidence="12 13" key="1">
    <citation type="journal article" date="2019" name="Sci. Rep.">
        <title>Comparative genomics of chytrid fungi reveal insights into the obligate biotrophic and pathogenic lifestyle of Synchytrium endobioticum.</title>
        <authorList>
            <person name="van de Vossenberg B.T.L.H."/>
            <person name="Warris S."/>
            <person name="Nguyen H.D.T."/>
            <person name="van Gent-Pelzer M.P.E."/>
            <person name="Joly D.L."/>
            <person name="van de Geest H.C."/>
            <person name="Bonants P.J.M."/>
            <person name="Smith D.S."/>
            <person name="Levesque C.A."/>
            <person name="van der Lee T.A.J."/>
        </authorList>
    </citation>
    <scope>NUCLEOTIDE SEQUENCE [LARGE SCALE GENOMIC DNA]</scope>
    <source>
        <strain evidence="10 13">LEV6574</strain>
        <strain evidence="11 12">MB42</strain>
    </source>
</reference>
<feature type="region of interest" description="Disordered" evidence="8">
    <location>
        <begin position="76"/>
        <end position="302"/>
    </location>
</feature>
<feature type="region of interest" description="Disordered" evidence="8">
    <location>
        <begin position="610"/>
        <end position="664"/>
    </location>
</feature>
<feature type="compositionally biased region" description="Polar residues" evidence="8">
    <location>
        <begin position="158"/>
        <end position="190"/>
    </location>
</feature>
<dbReference type="GO" id="GO:0003712">
    <property type="term" value="F:transcription coregulator activity"/>
    <property type="evidence" value="ECO:0007669"/>
    <property type="project" value="InterPro"/>
</dbReference>
<dbReference type="VEuPathDB" id="FungiDB:SeMB42_g05513"/>
<dbReference type="InterPro" id="IPR013087">
    <property type="entry name" value="Znf_C2H2_type"/>
</dbReference>
<keyword evidence="6" id="KW-0539">Nucleus</keyword>
<proteinExistence type="inferred from homology"/>
<feature type="compositionally biased region" description="Polar residues" evidence="8">
    <location>
        <begin position="291"/>
        <end position="302"/>
    </location>
</feature>
<feature type="compositionally biased region" description="Low complexity" evidence="8">
    <location>
        <begin position="220"/>
        <end position="236"/>
    </location>
</feature>
<comment type="caution">
    <text evidence="11">The sequence shown here is derived from an EMBL/GenBank/DDBJ whole genome shotgun (WGS) entry which is preliminary data.</text>
</comment>
<evidence type="ECO:0000256" key="7">
    <source>
        <dbReference type="ARBA" id="ARBA00031257"/>
    </source>
</evidence>
<evidence type="ECO:0000256" key="6">
    <source>
        <dbReference type="ARBA" id="ARBA00023242"/>
    </source>
</evidence>
<dbReference type="PROSITE" id="PS00028">
    <property type="entry name" value="ZINC_FINGER_C2H2_1"/>
    <property type="match status" value="1"/>
</dbReference>
<dbReference type="PANTHER" id="PTHR13208:SF2">
    <property type="entry name" value="MEDIATOR OF RNA POLYMERASE II TRANSCRIPTION SUBUNIT 4"/>
    <property type="match status" value="1"/>
</dbReference>
<dbReference type="Proteomes" id="UP000320475">
    <property type="component" value="Unassembled WGS sequence"/>
</dbReference>
<organism evidence="11 12">
    <name type="scientific">Synchytrium endobioticum</name>
    <dbReference type="NCBI Taxonomy" id="286115"/>
    <lineage>
        <taxon>Eukaryota</taxon>
        <taxon>Fungi</taxon>
        <taxon>Fungi incertae sedis</taxon>
        <taxon>Chytridiomycota</taxon>
        <taxon>Chytridiomycota incertae sedis</taxon>
        <taxon>Chytridiomycetes</taxon>
        <taxon>Synchytriales</taxon>
        <taxon>Synchytriaceae</taxon>
        <taxon>Synchytrium</taxon>
    </lineage>
</organism>
<dbReference type="GO" id="GO:0016592">
    <property type="term" value="C:mediator complex"/>
    <property type="evidence" value="ECO:0007669"/>
    <property type="project" value="InterPro"/>
</dbReference>
<dbReference type="AlphaFoldDB" id="A0A507CQZ2"/>
<dbReference type="Pfam" id="PF10018">
    <property type="entry name" value="Med4"/>
    <property type="match status" value="1"/>
</dbReference>
<evidence type="ECO:0000256" key="3">
    <source>
        <dbReference type="ARBA" id="ARBA00020629"/>
    </source>
</evidence>
<sequence>MGVECAASLCSNTMDPSKGDMYCSAKCREVERMTSSLWTTAPTRSAATTTPSSALPQPQIQRPRFILSAETIARVSNDTSSTGSRLGNLSSRVQLTRRHQTPTHKKTDSSALSVPPYQNIVAGTKRKATDSPLDARNGSSTSQQQPRRSFSFMPSALSARQQRSVSDTPASATQSTSNGAQSHGKINSASIADGTKSHSNRNTVHGIWEKAGSTGGHSTSGGNRQSKQFFSNSSSKPGDGDNDGVIVVDADSGNNSDHKRTLQSKQLLKKKKRIIREDSSNSDDFNTTNSQASSTDPSQSNKFVQIDALDPQLRRARSQRMSTSSIVSGDSVVAPGAQHVVAGLAEGGDVPGKYFCPVLACKHEFGDEKSLALHRESYHPELFGNLVSMLRLEILLERNTLESKDSLGGVKHRENVTCGSNIKQRRPVSMDPPTAHSIPPTTSLRSCTLSVLKEYEESGLALLASLQLHCHRRATPSTRRVEPPEDIINRMIATDHKLQMLFNQVVMHQETQSKLDTTLQQIEQHNVIILSLVRRLQSAQNTLDTILSDAGDKLATLKRASQDPLDYKSIISYARRVANRTSGPPSGPGLPPIPQEVDLKASRLFWSPHDLIDGKEEPNGPGVASQLSNAMDVDAAQEEDVRTPMSDDHGVSHVSPSDLLDLDL</sequence>
<gene>
    <name evidence="10" type="ORF">SeLEV6574_g07259</name>
    <name evidence="11" type="ORF">SeMB42_g05513</name>
</gene>
<dbReference type="GO" id="GO:0070847">
    <property type="term" value="C:core mediator complex"/>
    <property type="evidence" value="ECO:0007669"/>
    <property type="project" value="TreeGrafter"/>
</dbReference>
<name>A0A507CQZ2_9FUNG</name>
<dbReference type="Proteomes" id="UP000317494">
    <property type="component" value="Unassembled WGS sequence"/>
</dbReference>
<protein>
    <recommendedName>
        <fullName evidence="3">Mediator of RNA polymerase II transcription subunit 4</fullName>
    </recommendedName>
    <alternativeName>
        <fullName evidence="7">Mediator complex subunit 4</fullName>
    </alternativeName>
</protein>
<evidence type="ECO:0000259" key="9">
    <source>
        <dbReference type="PROSITE" id="PS00028"/>
    </source>
</evidence>
<evidence type="ECO:0000256" key="8">
    <source>
        <dbReference type="SAM" id="MobiDB-lite"/>
    </source>
</evidence>
<comment type="subcellular location">
    <subcellularLocation>
        <location evidence="1">Nucleus</location>
    </subcellularLocation>
</comment>
<evidence type="ECO:0000313" key="12">
    <source>
        <dbReference type="Proteomes" id="UP000317494"/>
    </source>
</evidence>
<feature type="compositionally biased region" description="Basic and acidic residues" evidence="8">
    <location>
        <begin position="639"/>
        <end position="651"/>
    </location>
</feature>
<feature type="compositionally biased region" description="Basic residues" evidence="8">
    <location>
        <begin position="95"/>
        <end position="104"/>
    </location>
</feature>
<evidence type="ECO:0000256" key="5">
    <source>
        <dbReference type="ARBA" id="ARBA00023163"/>
    </source>
</evidence>
<dbReference type="InterPro" id="IPR019258">
    <property type="entry name" value="Mediator_Med4"/>
</dbReference>
<dbReference type="PANTHER" id="PTHR13208">
    <property type="entry name" value="MEDIATOR OF RNA POLYMERASE II TRANSCRIPTION SUBUNIT 4"/>
    <property type="match status" value="1"/>
</dbReference>
<keyword evidence="4" id="KW-0805">Transcription regulation</keyword>
<feature type="compositionally biased region" description="Polar residues" evidence="8">
    <location>
        <begin position="76"/>
        <end position="94"/>
    </location>
</feature>
<comment type="similarity">
    <text evidence="2">Belongs to the Mediator complex subunit 4 family.</text>
</comment>
<evidence type="ECO:0000256" key="2">
    <source>
        <dbReference type="ARBA" id="ARBA00009626"/>
    </source>
</evidence>
<evidence type="ECO:0000256" key="1">
    <source>
        <dbReference type="ARBA" id="ARBA00004123"/>
    </source>
</evidence>
<feature type="region of interest" description="Disordered" evidence="8">
    <location>
        <begin position="38"/>
        <end position="57"/>
    </location>
</feature>
<keyword evidence="5" id="KW-0804">Transcription</keyword>
<accession>A0A507CQZ2</accession>
<keyword evidence="12" id="KW-1185">Reference proteome</keyword>
<feature type="compositionally biased region" description="Low complexity" evidence="8">
    <location>
        <begin position="39"/>
        <end position="56"/>
    </location>
</feature>
<evidence type="ECO:0000313" key="10">
    <source>
        <dbReference type="EMBL" id="TPX39378.1"/>
    </source>
</evidence>
<feature type="domain" description="C2H2-type" evidence="9">
    <location>
        <begin position="356"/>
        <end position="379"/>
    </location>
</feature>
<dbReference type="EMBL" id="QEAN01000265">
    <property type="protein sequence ID" value="TPX41582.1"/>
    <property type="molecule type" value="Genomic_DNA"/>
</dbReference>
<dbReference type="STRING" id="286115.A0A507CQZ2"/>